<dbReference type="Gene3D" id="3.40.50.720">
    <property type="entry name" value="NAD(P)-binding Rossmann-like Domain"/>
    <property type="match status" value="1"/>
</dbReference>
<evidence type="ECO:0000313" key="15">
    <source>
        <dbReference type="Proteomes" id="UP000521872"/>
    </source>
</evidence>
<feature type="binding site" evidence="9">
    <location>
        <position position="176"/>
    </location>
    <ligand>
        <name>substrate</name>
    </ligand>
</feature>
<dbReference type="SUPFAM" id="SSF56327">
    <property type="entry name" value="LDH C-terminal domain-like"/>
    <property type="match status" value="1"/>
</dbReference>
<feature type="binding site" evidence="10">
    <location>
        <begin position="140"/>
        <end position="142"/>
    </location>
    <ligand>
        <name>NAD(+)</name>
        <dbReference type="ChEBI" id="CHEBI:57540"/>
    </ligand>
</feature>
<evidence type="ECO:0000256" key="8">
    <source>
        <dbReference type="PIRSR" id="PIRSR000102-1"/>
    </source>
</evidence>
<feature type="binding site" evidence="9">
    <location>
        <position position="104"/>
    </location>
    <ligand>
        <name>substrate</name>
    </ligand>
</feature>
<comment type="caution">
    <text evidence="14">The sequence shown here is derived from an EMBL/GenBank/DDBJ whole genome shotgun (WGS) entry which is preliminary data.</text>
</comment>
<protein>
    <recommendedName>
        <fullName evidence="3">malate dehydrogenase</fullName>
        <ecNumber evidence="3">1.1.1.37</ecNumber>
    </recommendedName>
</protein>
<evidence type="ECO:0000256" key="7">
    <source>
        <dbReference type="ARBA" id="ARBA00048313"/>
    </source>
</evidence>
<feature type="binding site" evidence="9">
    <location>
        <position position="142"/>
    </location>
    <ligand>
        <name>substrate</name>
    </ligand>
</feature>
<evidence type="ECO:0000256" key="3">
    <source>
        <dbReference type="ARBA" id="ARBA00012995"/>
    </source>
</evidence>
<dbReference type="GO" id="GO:0019752">
    <property type="term" value="P:carboxylic acid metabolic process"/>
    <property type="evidence" value="ECO:0007669"/>
    <property type="project" value="InterPro"/>
</dbReference>
<organism evidence="14 15">
    <name type="scientific">Agrocybe pediades</name>
    <dbReference type="NCBI Taxonomy" id="84607"/>
    <lineage>
        <taxon>Eukaryota</taxon>
        <taxon>Fungi</taxon>
        <taxon>Dikarya</taxon>
        <taxon>Basidiomycota</taxon>
        <taxon>Agaricomycotina</taxon>
        <taxon>Agaricomycetes</taxon>
        <taxon>Agaricomycetidae</taxon>
        <taxon>Agaricales</taxon>
        <taxon>Agaricineae</taxon>
        <taxon>Strophariaceae</taxon>
        <taxon>Agrocybe</taxon>
    </lineage>
</organism>
<dbReference type="Pfam" id="PF00056">
    <property type="entry name" value="Ldh_1_N"/>
    <property type="match status" value="1"/>
</dbReference>
<dbReference type="FunFam" id="3.40.50.720:FF:000013">
    <property type="entry name" value="Malate dehydrogenase"/>
    <property type="match status" value="1"/>
</dbReference>
<feature type="binding site" evidence="9">
    <location>
        <position position="110"/>
    </location>
    <ligand>
        <name>substrate</name>
    </ligand>
</feature>
<dbReference type="InterPro" id="IPR015955">
    <property type="entry name" value="Lactate_DH/Glyco_Ohase_4_C"/>
</dbReference>
<evidence type="ECO:0000259" key="12">
    <source>
        <dbReference type="Pfam" id="PF00056"/>
    </source>
</evidence>
<dbReference type="EMBL" id="JAACJL010000032">
    <property type="protein sequence ID" value="KAF4616029.1"/>
    <property type="molecule type" value="Genomic_DNA"/>
</dbReference>
<reference evidence="14 15" key="1">
    <citation type="submission" date="2019-12" db="EMBL/GenBank/DDBJ databases">
        <authorList>
            <person name="Floudas D."/>
            <person name="Bentzer J."/>
            <person name="Ahren D."/>
            <person name="Johansson T."/>
            <person name="Persson P."/>
            <person name="Tunlid A."/>
        </authorList>
    </citation>
    <scope>NUCLEOTIDE SEQUENCE [LARGE SCALE GENOMIC DNA]</scope>
    <source>
        <strain evidence="14 15">CBS 102.39</strain>
    </source>
</reference>
<evidence type="ECO:0000256" key="10">
    <source>
        <dbReference type="PIRSR" id="PIRSR000102-3"/>
    </source>
</evidence>
<dbReference type="Pfam" id="PF02866">
    <property type="entry name" value="Ldh_1_C"/>
    <property type="match status" value="1"/>
</dbReference>
<evidence type="ECO:0000256" key="11">
    <source>
        <dbReference type="RuleBase" id="RU003369"/>
    </source>
</evidence>
<dbReference type="PIRSF" id="PIRSF000102">
    <property type="entry name" value="Lac_mal_DH"/>
    <property type="match status" value="1"/>
</dbReference>
<dbReference type="EC" id="1.1.1.37" evidence="3"/>
<feature type="binding site" evidence="10">
    <location>
        <position position="117"/>
    </location>
    <ligand>
        <name>NAD(+)</name>
        <dbReference type="ChEBI" id="CHEBI:57540"/>
    </ligand>
</feature>
<name>A0A8H4QS92_9AGAR</name>
<feature type="active site" description="Proton acceptor" evidence="8">
    <location>
        <position position="200"/>
    </location>
</feature>
<evidence type="ECO:0000256" key="5">
    <source>
        <dbReference type="ARBA" id="ARBA00023002"/>
    </source>
</evidence>
<dbReference type="AlphaFoldDB" id="A0A8H4QS92"/>
<gene>
    <name evidence="14" type="ORF">D9613_011379</name>
</gene>
<dbReference type="CDD" id="cd01337">
    <property type="entry name" value="MDH_glyoxysomal_mitochondrial"/>
    <property type="match status" value="1"/>
</dbReference>
<evidence type="ECO:0000256" key="4">
    <source>
        <dbReference type="ARBA" id="ARBA00022532"/>
    </source>
</evidence>
<keyword evidence="5 11" id="KW-0560">Oxidoreductase</keyword>
<evidence type="ECO:0000256" key="6">
    <source>
        <dbReference type="ARBA" id="ARBA00023027"/>
    </source>
</evidence>
<dbReference type="GO" id="GO:0030060">
    <property type="term" value="F:L-malate dehydrogenase (NAD+) activity"/>
    <property type="evidence" value="ECO:0007669"/>
    <property type="project" value="UniProtKB-EC"/>
</dbReference>
<keyword evidence="4" id="KW-0816">Tricarboxylic acid cycle</keyword>
<accession>A0A8H4QS92</accession>
<dbReference type="Proteomes" id="UP000521872">
    <property type="component" value="Unassembled WGS sequence"/>
</dbReference>
<feature type="binding site" evidence="10">
    <location>
        <position position="58"/>
    </location>
    <ligand>
        <name>NAD(+)</name>
        <dbReference type="ChEBI" id="CHEBI:57540"/>
    </ligand>
</feature>
<sequence>MFSRSVARALTSSSARYFSASAQRQTKVAVLGAGGGIGQPLSLLLKSDPLVTSLNLYDIRGAPGVAADVSHVDTASEVKGFAADQLDQALEGVKVVVIPAGVPRKPGMTRDDLFNTNASIVRDLAAAVARVSPEAHILVISNPVNSTVPIVAATLEKAGVFNPRHVFGITTLDVVRAARFTAEVTGATPNETPITVVGGHSGPTIVPLLSQSKNGKGVTGEAYKALVHRIQFGGDEVVKAKDGAGSATLSMAYAGAKFTNSLLRGLNGEKGVVTPTFVKSPLFADQGIDFFSSNVELGTDGVEKIHDLGSLSAEEQELLAACLPELKKNIEKGQSFVA</sequence>
<dbReference type="OrthoDB" id="4069699at2759"/>
<dbReference type="PANTHER" id="PTHR11540:SF73">
    <property type="entry name" value="MALATE DEHYDROGENASE, MITOCHONDRIAL"/>
    <property type="match status" value="1"/>
</dbReference>
<dbReference type="NCBIfam" id="TIGR01772">
    <property type="entry name" value="MDH_euk_gproteo"/>
    <property type="match status" value="1"/>
</dbReference>
<evidence type="ECO:0000259" key="13">
    <source>
        <dbReference type="Pfam" id="PF02866"/>
    </source>
</evidence>
<proteinExistence type="inferred from homology"/>
<feature type="binding site" evidence="10">
    <location>
        <position position="251"/>
    </location>
    <ligand>
        <name>NAD(+)</name>
        <dbReference type="ChEBI" id="CHEBI:57540"/>
    </ligand>
</feature>
<dbReference type="PANTHER" id="PTHR11540">
    <property type="entry name" value="MALATE AND LACTATE DEHYDROGENASE"/>
    <property type="match status" value="1"/>
</dbReference>
<evidence type="ECO:0000256" key="9">
    <source>
        <dbReference type="PIRSR" id="PIRSR000102-2"/>
    </source>
</evidence>
<dbReference type="Gene3D" id="3.90.110.10">
    <property type="entry name" value="Lactate dehydrogenase/glycoside hydrolase, family 4, C-terminal"/>
    <property type="match status" value="1"/>
</dbReference>
<comment type="similarity">
    <text evidence="1">Belongs to the LDH/MDH superfamily. MDH type 1 family.</text>
</comment>
<comment type="catalytic activity">
    <reaction evidence="7">
        <text>(S)-malate + NAD(+) = oxaloacetate + NADH + H(+)</text>
        <dbReference type="Rhea" id="RHEA:21432"/>
        <dbReference type="ChEBI" id="CHEBI:15378"/>
        <dbReference type="ChEBI" id="CHEBI:15589"/>
        <dbReference type="ChEBI" id="CHEBI:16452"/>
        <dbReference type="ChEBI" id="CHEBI:57540"/>
        <dbReference type="ChEBI" id="CHEBI:57945"/>
        <dbReference type="EC" id="1.1.1.37"/>
    </reaction>
</comment>
<dbReference type="GO" id="GO:0006099">
    <property type="term" value="P:tricarboxylic acid cycle"/>
    <property type="evidence" value="ECO:0007669"/>
    <property type="project" value="UniProtKB-KW"/>
</dbReference>
<evidence type="ECO:0000256" key="2">
    <source>
        <dbReference type="ARBA" id="ARBA00011738"/>
    </source>
</evidence>
<dbReference type="InterPro" id="IPR036291">
    <property type="entry name" value="NAD(P)-bd_dom_sf"/>
</dbReference>
<evidence type="ECO:0000313" key="14">
    <source>
        <dbReference type="EMBL" id="KAF4616029.1"/>
    </source>
</evidence>
<dbReference type="GO" id="GO:0005739">
    <property type="term" value="C:mitochondrion"/>
    <property type="evidence" value="ECO:0007669"/>
    <property type="project" value="TreeGrafter"/>
</dbReference>
<dbReference type="InterPro" id="IPR001557">
    <property type="entry name" value="L-lactate/malate_DH"/>
</dbReference>
<comment type="subunit">
    <text evidence="2">Homodimer.</text>
</comment>
<dbReference type="InterPro" id="IPR010097">
    <property type="entry name" value="Malate_DH_type1"/>
</dbReference>
<dbReference type="SUPFAM" id="SSF51735">
    <property type="entry name" value="NAD(P)-binding Rossmann-fold domains"/>
    <property type="match status" value="1"/>
</dbReference>
<dbReference type="FunFam" id="3.90.110.10:FF:000001">
    <property type="entry name" value="Malate dehydrogenase"/>
    <property type="match status" value="1"/>
</dbReference>
<keyword evidence="6 10" id="KW-0520">NAD</keyword>
<evidence type="ECO:0000256" key="1">
    <source>
        <dbReference type="ARBA" id="ARBA00008824"/>
    </source>
</evidence>
<dbReference type="InterPro" id="IPR022383">
    <property type="entry name" value="Lactate/malate_DH_C"/>
</dbReference>
<keyword evidence="15" id="KW-1185">Reference proteome</keyword>
<feature type="domain" description="Lactate/malate dehydrogenase N-terminal" evidence="12">
    <location>
        <begin position="26"/>
        <end position="168"/>
    </location>
</feature>
<feature type="domain" description="Lactate/malate dehydrogenase C-terminal" evidence="13">
    <location>
        <begin position="170"/>
        <end position="336"/>
    </location>
</feature>
<dbReference type="InterPro" id="IPR001236">
    <property type="entry name" value="Lactate/malate_DH_N"/>
</dbReference>
<feature type="binding site" evidence="10">
    <location>
        <begin position="32"/>
        <end position="38"/>
    </location>
    <ligand>
        <name>NAD(+)</name>
        <dbReference type="ChEBI" id="CHEBI:57540"/>
    </ligand>
</feature>